<keyword evidence="3 7" id="KW-0808">Transferase</keyword>
<dbReference type="Gene3D" id="3.40.50.150">
    <property type="entry name" value="Vaccinia Virus protein VP39"/>
    <property type="match status" value="1"/>
</dbReference>
<dbReference type="Pfam" id="PF01555">
    <property type="entry name" value="N6_N4_Mtase"/>
    <property type="match status" value="1"/>
</dbReference>
<evidence type="ECO:0000256" key="4">
    <source>
        <dbReference type="ARBA" id="ARBA00022691"/>
    </source>
</evidence>
<evidence type="ECO:0000313" key="7">
    <source>
        <dbReference type="EMBL" id="MER2490704.1"/>
    </source>
</evidence>
<dbReference type="EC" id="2.1.1.-" evidence="5"/>
<protein>
    <recommendedName>
        <fullName evidence="5">Methyltransferase</fullName>
        <ecNumber evidence="5">2.1.1.-</ecNumber>
    </recommendedName>
</protein>
<comment type="similarity">
    <text evidence="1 5">Belongs to the N(4)/N(6)-methyltransferase family.</text>
</comment>
<evidence type="ECO:0000313" key="8">
    <source>
        <dbReference type="Proteomes" id="UP001467690"/>
    </source>
</evidence>
<reference evidence="7 8" key="1">
    <citation type="submission" date="2024-06" db="EMBL/GenBank/DDBJ databases">
        <authorList>
            <person name="Chen R.Y."/>
        </authorList>
    </citation>
    <scope>NUCLEOTIDE SEQUENCE [LARGE SCALE GENOMIC DNA]</scope>
    <source>
        <strain evidence="7 8">D2</strain>
    </source>
</reference>
<feature type="domain" description="DNA methylase N-4/N-6" evidence="6">
    <location>
        <begin position="30"/>
        <end position="339"/>
    </location>
</feature>
<dbReference type="GO" id="GO:0008168">
    <property type="term" value="F:methyltransferase activity"/>
    <property type="evidence" value="ECO:0007669"/>
    <property type="project" value="UniProtKB-KW"/>
</dbReference>
<dbReference type="SUPFAM" id="SSF53335">
    <property type="entry name" value="S-adenosyl-L-methionine-dependent methyltransferases"/>
    <property type="match status" value="1"/>
</dbReference>
<dbReference type="CDD" id="cd02440">
    <property type="entry name" value="AdoMet_MTases"/>
    <property type="match status" value="1"/>
</dbReference>
<dbReference type="PROSITE" id="PS00092">
    <property type="entry name" value="N6_MTASE"/>
    <property type="match status" value="1"/>
</dbReference>
<comment type="caution">
    <text evidence="7">The sequence shown here is derived from an EMBL/GenBank/DDBJ whole genome shotgun (WGS) entry which is preliminary data.</text>
</comment>
<organism evidence="7 8">
    <name type="scientific">Catenovulum sediminis</name>
    <dbReference type="NCBI Taxonomy" id="1740262"/>
    <lineage>
        <taxon>Bacteria</taxon>
        <taxon>Pseudomonadati</taxon>
        <taxon>Pseudomonadota</taxon>
        <taxon>Gammaproteobacteria</taxon>
        <taxon>Alteromonadales</taxon>
        <taxon>Alteromonadaceae</taxon>
        <taxon>Catenovulum</taxon>
    </lineage>
</organism>
<sequence length="345" mass="39666">MSIKPTIIKNSSFYNADCLKVLPTLADNSVDLILTDPPYYKVKRNGWDNQWDSPESFFAWLDEVLLQFWRVLKPNGSLYLFCSPQLHAETELLIKQRFNVLNSIVWAKPSGRFKGCRKEDLRAYFPQTERVVFAEHYGAEGKAKGSSGYYSKCQELKQQVFAPLIEYFKQARESLGVSAKEINQATGRQMCSHWFSYSQWQLPSEEQYAKLQALFKAKGGELAKGHTELTAEYEGLQTQYTELVKTYDELKQAYQNLRRPFTVTKEVPYTDVWTYKPVQHYPGKHPCEKPLEMMVDIINASSRPGDVILDAFMGSNATGKAAEKLNRHFIGIEMEEESFNRVVGE</sequence>
<keyword evidence="2 7" id="KW-0489">Methyltransferase</keyword>
<dbReference type="InterPro" id="IPR029063">
    <property type="entry name" value="SAM-dependent_MTases_sf"/>
</dbReference>
<dbReference type="InterPro" id="IPR001091">
    <property type="entry name" value="RM_Methyltransferase"/>
</dbReference>
<dbReference type="PRINTS" id="PR00508">
    <property type="entry name" value="S21N4MTFRASE"/>
</dbReference>
<name>A0ABV1RCR5_9ALTE</name>
<evidence type="ECO:0000259" key="6">
    <source>
        <dbReference type="Pfam" id="PF01555"/>
    </source>
</evidence>
<dbReference type="RefSeq" id="WP_350400461.1">
    <property type="nucleotide sequence ID" value="NZ_JBELOE010000064.1"/>
</dbReference>
<evidence type="ECO:0000256" key="5">
    <source>
        <dbReference type="RuleBase" id="RU362026"/>
    </source>
</evidence>
<proteinExistence type="inferred from homology"/>
<keyword evidence="4" id="KW-0949">S-adenosyl-L-methionine</keyword>
<dbReference type="InterPro" id="IPR002941">
    <property type="entry name" value="DNA_methylase_N4/N6"/>
</dbReference>
<dbReference type="EMBL" id="JBELOE010000064">
    <property type="protein sequence ID" value="MER2490704.1"/>
    <property type="molecule type" value="Genomic_DNA"/>
</dbReference>
<accession>A0ABV1RCR5</accession>
<evidence type="ECO:0000256" key="1">
    <source>
        <dbReference type="ARBA" id="ARBA00006594"/>
    </source>
</evidence>
<gene>
    <name evidence="7" type="ORF">ABS311_02240</name>
</gene>
<evidence type="ECO:0000256" key="2">
    <source>
        <dbReference type="ARBA" id="ARBA00022603"/>
    </source>
</evidence>
<evidence type="ECO:0000256" key="3">
    <source>
        <dbReference type="ARBA" id="ARBA00022679"/>
    </source>
</evidence>
<dbReference type="GO" id="GO:0032259">
    <property type="term" value="P:methylation"/>
    <property type="evidence" value="ECO:0007669"/>
    <property type="project" value="UniProtKB-KW"/>
</dbReference>
<keyword evidence="8" id="KW-1185">Reference proteome</keyword>
<dbReference type="Gene3D" id="1.20.5.400">
    <property type="match status" value="1"/>
</dbReference>
<dbReference type="InterPro" id="IPR002052">
    <property type="entry name" value="DNA_methylase_N6_adenine_CS"/>
</dbReference>
<dbReference type="Proteomes" id="UP001467690">
    <property type="component" value="Unassembled WGS sequence"/>
</dbReference>